<dbReference type="GO" id="GO:0003677">
    <property type="term" value="F:DNA binding"/>
    <property type="evidence" value="ECO:0007669"/>
    <property type="project" value="UniProtKB-KW"/>
</dbReference>
<dbReference type="SUPFAM" id="SSF46785">
    <property type="entry name" value="Winged helix' DNA-binding domain"/>
    <property type="match status" value="1"/>
</dbReference>
<dbReference type="GO" id="GO:0003700">
    <property type="term" value="F:DNA-binding transcription factor activity"/>
    <property type="evidence" value="ECO:0007669"/>
    <property type="project" value="InterPro"/>
</dbReference>
<sequence length="246" mass="26618">MVTHAPPPTAPPLPAMVARCARCDARGASVCAEIADDDLVHLARATTQIIRMPGQLLVEEGAPAHDFFTITSGNAKLFKLLSDGRRQIMSFAGPGDFIGLAASDVHAASVEAIDTITACRIPRTRMHALMTRFPELEHRLLREAGRELSRAQSQILLLGRKTARERVASFLLSHVPPSGHAMCAAERFAALPMTRADIADYLGLTIETVSRTLSQLGRDQVIALDAQHAVRVLDFERLQTIATPGS</sequence>
<keyword evidence="7" id="KW-1185">Reference proteome</keyword>
<dbReference type="PANTHER" id="PTHR24567">
    <property type="entry name" value="CRP FAMILY TRANSCRIPTIONAL REGULATORY PROTEIN"/>
    <property type="match status" value="1"/>
</dbReference>
<dbReference type="PANTHER" id="PTHR24567:SF75">
    <property type="entry name" value="FUMARATE AND NITRATE REDUCTION REGULATORY PROTEIN"/>
    <property type="match status" value="1"/>
</dbReference>
<dbReference type="SMART" id="SM00419">
    <property type="entry name" value="HTH_CRP"/>
    <property type="match status" value="1"/>
</dbReference>
<dbReference type="InterPro" id="IPR018335">
    <property type="entry name" value="Tscrpt_reg_HTH_Crp-type_CS"/>
</dbReference>
<accession>A0A0D6MNY2</accession>
<dbReference type="STRING" id="1231623.Tasa_048_017"/>
<dbReference type="CDD" id="cd00092">
    <property type="entry name" value="HTH_CRP"/>
    <property type="match status" value="1"/>
</dbReference>
<evidence type="ECO:0000259" key="5">
    <source>
        <dbReference type="PROSITE" id="PS51063"/>
    </source>
</evidence>
<keyword evidence="3" id="KW-0804">Transcription</keyword>
<keyword evidence="1" id="KW-0805">Transcription regulation</keyword>
<dbReference type="PROSITE" id="PS51063">
    <property type="entry name" value="HTH_CRP_2"/>
    <property type="match status" value="1"/>
</dbReference>
<evidence type="ECO:0000313" key="6">
    <source>
        <dbReference type="EMBL" id="GAN55392.1"/>
    </source>
</evidence>
<dbReference type="Proteomes" id="UP000032679">
    <property type="component" value="Unassembled WGS sequence"/>
</dbReference>
<organism evidence="6 7">
    <name type="scientific">Tanticharoenia sakaeratensis NBRC 103193</name>
    <dbReference type="NCBI Taxonomy" id="1231623"/>
    <lineage>
        <taxon>Bacteria</taxon>
        <taxon>Pseudomonadati</taxon>
        <taxon>Pseudomonadota</taxon>
        <taxon>Alphaproteobacteria</taxon>
        <taxon>Acetobacterales</taxon>
        <taxon>Acetobacteraceae</taxon>
        <taxon>Tanticharoenia</taxon>
    </lineage>
</organism>
<evidence type="ECO:0000313" key="7">
    <source>
        <dbReference type="Proteomes" id="UP000032679"/>
    </source>
</evidence>
<dbReference type="InterPro" id="IPR012318">
    <property type="entry name" value="HTH_CRP"/>
</dbReference>
<gene>
    <name evidence="6" type="ORF">Tasa_048_017</name>
</gene>
<dbReference type="EMBL" id="BALE01000048">
    <property type="protein sequence ID" value="GAN55392.1"/>
    <property type="molecule type" value="Genomic_DNA"/>
</dbReference>
<keyword evidence="2" id="KW-0238">DNA-binding</keyword>
<evidence type="ECO:0000256" key="3">
    <source>
        <dbReference type="ARBA" id="ARBA00023163"/>
    </source>
</evidence>
<dbReference type="InterPro" id="IPR036390">
    <property type="entry name" value="WH_DNA-bd_sf"/>
</dbReference>
<dbReference type="InterPro" id="IPR036388">
    <property type="entry name" value="WH-like_DNA-bd_sf"/>
</dbReference>
<feature type="domain" description="Cyclic nucleotide-binding" evidence="4">
    <location>
        <begin position="30"/>
        <end position="147"/>
    </location>
</feature>
<dbReference type="InterPro" id="IPR000595">
    <property type="entry name" value="cNMP-bd_dom"/>
</dbReference>
<dbReference type="InterPro" id="IPR018490">
    <property type="entry name" value="cNMP-bd_dom_sf"/>
</dbReference>
<proteinExistence type="predicted"/>
<evidence type="ECO:0000256" key="1">
    <source>
        <dbReference type="ARBA" id="ARBA00023015"/>
    </source>
</evidence>
<dbReference type="PRINTS" id="PR00034">
    <property type="entry name" value="HTHCRP"/>
</dbReference>
<name>A0A0D6MNY2_9PROT</name>
<dbReference type="Pfam" id="PF13545">
    <property type="entry name" value="HTH_Crp_2"/>
    <property type="match status" value="1"/>
</dbReference>
<dbReference type="Gene3D" id="1.10.10.10">
    <property type="entry name" value="Winged helix-like DNA-binding domain superfamily/Winged helix DNA-binding domain"/>
    <property type="match status" value="1"/>
</dbReference>
<reference evidence="6 7" key="1">
    <citation type="submission" date="2012-10" db="EMBL/GenBank/DDBJ databases">
        <title>Genome sequencing of Tanticharoenia sakaeratensis NBRC 103193.</title>
        <authorList>
            <person name="Azuma Y."/>
            <person name="Hadano H."/>
            <person name="Hirakawa H."/>
            <person name="Matsushita K."/>
        </authorList>
    </citation>
    <scope>NUCLEOTIDE SEQUENCE [LARGE SCALE GENOMIC DNA]</scope>
    <source>
        <strain evidence="6 7">NBRC 103193</strain>
    </source>
</reference>
<dbReference type="Gene3D" id="2.60.120.10">
    <property type="entry name" value="Jelly Rolls"/>
    <property type="match status" value="1"/>
</dbReference>
<dbReference type="CDD" id="cd00038">
    <property type="entry name" value="CAP_ED"/>
    <property type="match status" value="1"/>
</dbReference>
<dbReference type="Pfam" id="PF00027">
    <property type="entry name" value="cNMP_binding"/>
    <property type="match status" value="1"/>
</dbReference>
<dbReference type="SUPFAM" id="SSF51206">
    <property type="entry name" value="cAMP-binding domain-like"/>
    <property type="match status" value="1"/>
</dbReference>
<protein>
    <submittedName>
        <fullName evidence="6">Transcriptional activatory</fullName>
    </submittedName>
</protein>
<dbReference type="InterPro" id="IPR050397">
    <property type="entry name" value="Env_Response_Regulators"/>
</dbReference>
<dbReference type="AlphaFoldDB" id="A0A0D6MNY2"/>
<dbReference type="PROSITE" id="PS50042">
    <property type="entry name" value="CNMP_BINDING_3"/>
    <property type="match status" value="1"/>
</dbReference>
<dbReference type="InterPro" id="IPR014710">
    <property type="entry name" value="RmlC-like_jellyroll"/>
</dbReference>
<evidence type="ECO:0000256" key="2">
    <source>
        <dbReference type="ARBA" id="ARBA00023125"/>
    </source>
</evidence>
<evidence type="ECO:0000259" key="4">
    <source>
        <dbReference type="PROSITE" id="PS50042"/>
    </source>
</evidence>
<dbReference type="SMART" id="SM00100">
    <property type="entry name" value="cNMP"/>
    <property type="match status" value="1"/>
</dbReference>
<comment type="caution">
    <text evidence="6">The sequence shown here is derived from an EMBL/GenBank/DDBJ whole genome shotgun (WGS) entry which is preliminary data.</text>
</comment>
<feature type="domain" description="HTH crp-type" evidence="5">
    <location>
        <begin position="161"/>
        <end position="236"/>
    </location>
</feature>
<dbReference type="GO" id="GO:0005829">
    <property type="term" value="C:cytosol"/>
    <property type="evidence" value="ECO:0007669"/>
    <property type="project" value="TreeGrafter"/>
</dbReference>
<dbReference type="PROSITE" id="PS00042">
    <property type="entry name" value="HTH_CRP_1"/>
    <property type="match status" value="1"/>
</dbReference>